<sequence>MRVVVWTDDLSLYARLAPALWAAGVAVSWREGEGLTLADLAHLERGEVFFWPTPWGLRVYDPRRRAFLTRKDDPKTLAEGLRGRIGLRLTGREAGVLEALGRGVEPRPSALGRALGLAPWQARFALQGLARKFGLSLEALLRLARHQVQVAGLQDHLNPPPGREVEPCLHVPGEEEGEGEGALEAPPVGQALGVEAFQ</sequence>
<accession>A0A3P4ASE9</accession>
<organism evidence="2 3">
    <name type="scientific">Thermus thermophilus</name>
    <dbReference type="NCBI Taxonomy" id="274"/>
    <lineage>
        <taxon>Bacteria</taxon>
        <taxon>Thermotogati</taxon>
        <taxon>Deinococcota</taxon>
        <taxon>Deinococci</taxon>
        <taxon>Thermales</taxon>
        <taxon>Thermaceae</taxon>
        <taxon>Thermus</taxon>
    </lineage>
</organism>
<evidence type="ECO:0000313" key="2">
    <source>
        <dbReference type="EMBL" id="VCU53284.1"/>
    </source>
</evidence>
<proteinExistence type="predicted"/>
<gene>
    <name evidence="2" type="ORF">TTHN1_01050</name>
</gene>
<protein>
    <submittedName>
        <fullName evidence="2">Uncharacterized protein</fullName>
    </submittedName>
</protein>
<evidence type="ECO:0000256" key="1">
    <source>
        <dbReference type="SAM" id="MobiDB-lite"/>
    </source>
</evidence>
<dbReference type="EMBL" id="LR027517">
    <property type="protein sequence ID" value="VCU53284.1"/>
    <property type="molecule type" value="Genomic_DNA"/>
</dbReference>
<feature type="region of interest" description="Disordered" evidence="1">
    <location>
        <begin position="170"/>
        <end position="198"/>
    </location>
</feature>
<reference evidence="2 3" key="1">
    <citation type="submission" date="2018-10" db="EMBL/GenBank/DDBJ databases">
        <authorList>
            <person name="Peiro R."/>
            <person name="Begona"/>
            <person name="Cbmso G."/>
            <person name="Lopez M."/>
            <person name="Gonzalez S."/>
            <person name="Sacristan E."/>
            <person name="Castillo E."/>
        </authorList>
    </citation>
    <scope>NUCLEOTIDE SEQUENCE [LARGE SCALE GENOMIC DNA]</scope>
    <source>
        <strain evidence="2">TTHNAR1</strain>
    </source>
</reference>
<name>A0A3P4ASE9_THETH</name>
<dbReference type="Proteomes" id="UP000279841">
    <property type="component" value="Chromosome"/>
</dbReference>
<dbReference type="AlphaFoldDB" id="A0A3P4ASE9"/>
<evidence type="ECO:0000313" key="3">
    <source>
        <dbReference type="Proteomes" id="UP000279841"/>
    </source>
</evidence>